<evidence type="ECO:0000256" key="1">
    <source>
        <dbReference type="ARBA" id="ARBA00004418"/>
    </source>
</evidence>
<dbReference type="SMART" id="SM00858">
    <property type="entry name" value="SAF"/>
    <property type="match status" value="1"/>
</dbReference>
<gene>
    <name evidence="6" type="ORF">PSJ8397_01488</name>
</gene>
<dbReference type="Gene3D" id="3.90.1210.10">
    <property type="entry name" value="Antifreeze-like/N-acetylneuraminic acid synthase C-terminal domain"/>
    <property type="match status" value="1"/>
</dbReference>
<dbReference type="Proteomes" id="UP000193623">
    <property type="component" value="Unassembled WGS sequence"/>
</dbReference>
<dbReference type="PANTHER" id="PTHR36307:SF1">
    <property type="entry name" value="FLAGELLA BASAL BODY P-RING FORMATION PROTEIN FLGA"/>
    <property type="match status" value="1"/>
</dbReference>
<organism evidence="6 7">
    <name type="scientific">Pseudooctadecabacter jejudonensis</name>
    <dbReference type="NCBI Taxonomy" id="1391910"/>
    <lineage>
        <taxon>Bacteria</taxon>
        <taxon>Pseudomonadati</taxon>
        <taxon>Pseudomonadota</taxon>
        <taxon>Alphaproteobacteria</taxon>
        <taxon>Rhodobacterales</taxon>
        <taxon>Paracoccaceae</taxon>
        <taxon>Pseudooctadecabacter</taxon>
    </lineage>
</organism>
<evidence type="ECO:0000256" key="2">
    <source>
        <dbReference type="ARBA" id="ARBA00022729"/>
    </source>
</evidence>
<dbReference type="GO" id="GO:0042597">
    <property type="term" value="C:periplasmic space"/>
    <property type="evidence" value="ECO:0007669"/>
    <property type="project" value="UniProtKB-SubCell"/>
</dbReference>
<comment type="similarity">
    <text evidence="4">Belongs to the FlgA family.</text>
</comment>
<dbReference type="RefSeq" id="WP_085863923.1">
    <property type="nucleotide sequence ID" value="NZ_FWFT01000002.1"/>
</dbReference>
<sequence>MIRLTVFLICLAGYASAEVLVATRTIPARSIIGPEDLAFQDINIMGGVSDPSIAVGQEARVALYAGRPIRAADLSPPAVVERNQLIPLIYSRGGITISTEGRALDRASPGDWIRVMNLNSRATITAQIQENGVAVVGQ</sequence>
<comment type="subcellular location">
    <subcellularLocation>
        <location evidence="1 4">Periplasm</location>
    </subcellularLocation>
</comment>
<feature type="domain" description="SAF" evidence="5">
    <location>
        <begin position="17"/>
        <end position="75"/>
    </location>
</feature>
<keyword evidence="3 4" id="KW-0574">Periplasm</keyword>
<evidence type="ECO:0000313" key="6">
    <source>
        <dbReference type="EMBL" id="SLN31977.1"/>
    </source>
</evidence>
<keyword evidence="6" id="KW-0282">Flagellum</keyword>
<dbReference type="Pfam" id="PF13144">
    <property type="entry name" value="ChapFlgA"/>
    <property type="match status" value="1"/>
</dbReference>
<dbReference type="PANTHER" id="PTHR36307">
    <property type="entry name" value="FLAGELLA BASAL BODY P-RING FORMATION PROTEIN FLGA"/>
    <property type="match status" value="1"/>
</dbReference>
<comment type="function">
    <text evidence="4">Involved in the assembly process of the P-ring formation. It may associate with FlgF on the rod constituting a structure essential for the P-ring assembly or may act as a modulator protein for the P-ring assembly.</text>
</comment>
<protein>
    <recommendedName>
        <fullName evidence="4">Flagella basal body P-ring formation protein FlgA</fullName>
    </recommendedName>
</protein>
<reference evidence="6 7" key="1">
    <citation type="submission" date="2017-03" db="EMBL/GenBank/DDBJ databases">
        <authorList>
            <person name="Afonso C.L."/>
            <person name="Miller P.J."/>
            <person name="Scott M.A."/>
            <person name="Spackman E."/>
            <person name="Goraichik I."/>
            <person name="Dimitrov K.M."/>
            <person name="Suarez D.L."/>
            <person name="Swayne D.E."/>
        </authorList>
    </citation>
    <scope>NUCLEOTIDE SEQUENCE [LARGE SCALE GENOMIC DNA]</scope>
    <source>
        <strain evidence="6 7">CECT 8397</strain>
    </source>
</reference>
<evidence type="ECO:0000256" key="4">
    <source>
        <dbReference type="RuleBase" id="RU362063"/>
    </source>
</evidence>
<dbReference type="CDD" id="cd11614">
    <property type="entry name" value="SAF_CpaB_FlgA_like"/>
    <property type="match status" value="1"/>
</dbReference>
<dbReference type="InterPro" id="IPR013974">
    <property type="entry name" value="SAF"/>
</dbReference>
<keyword evidence="6" id="KW-0966">Cell projection</keyword>
<keyword evidence="4" id="KW-1005">Bacterial flagellum biogenesis</keyword>
<evidence type="ECO:0000259" key="5">
    <source>
        <dbReference type="SMART" id="SM00858"/>
    </source>
</evidence>
<feature type="signal peptide" evidence="4">
    <location>
        <begin position="1"/>
        <end position="17"/>
    </location>
</feature>
<proteinExistence type="inferred from homology"/>
<dbReference type="Gene3D" id="2.30.30.760">
    <property type="match status" value="1"/>
</dbReference>
<dbReference type="InterPro" id="IPR039246">
    <property type="entry name" value="Flagellar_FlgA"/>
</dbReference>
<keyword evidence="2 4" id="KW-0732">Signal</keyword>
<dbReference type="NCBIfam" id="TIGR03170">
    <property type="entry name" value="flgA_cterm"/>
    <property type="match status" value="1"/>
</dbReference>
<dbReference type="OrthoDB" id="7619725at2"/>
<dbReference type="EMBL" id="FWFT01000002">
    <property type="protein sequence ID" value="SLN31977.1"/>
    <property type="molecule type" value="Genomic_DNA"/>
</dbReference>
<evidence type="ECO:0000313" key="7">
    <source>
        <dbReference type="Proteomes" id="UP000193623"/>
    </source>
</evidence>
<keyword evidence="6" id="KW-0969">Cilium</keyword>
<feature type="chain" id="PRO_5039963660" description="Flagella basal body P-ring formation protein FlgA" evidence="4">
    <location>
        <begin position="18"/>
        <end position="138"/>
    </location>
</feature>
<evidence type="ECO:0000256" key="3">
    <source>
        <dbReference type="ARBA" id="ARBA00022764"/>
    </source>
</evidence>
<dbReference type="AlphaFoldDB" id="A0A1Y5S3N3"/>
<accession>A0A1Y5S3N3</accession>
<keyword evidence="7" id="KW-1185">Reference proteome</keyword>
<name>A0A1Y5S3N3_9RHOB</name>
<dbReference type="GO" id="GO:0044780">
    <property type="term" value="P:bacterial-type flagellum assembly"/>
    <property type="evidence" value="ECO:0007669"/>
    <property type="project" value="InterPro"/>
</dbReference>
<dbReference type="InterPro" id="IPR017585">
    <property type="entry name" value="SAF_FlgA"/>
</dbReference>